<dbReference type="GO" id="GO:0051233">
    <property type="term" value="C:spindle midzone"/>
    <property type="evidence" value="ECO:0007669"/>
    <property type="project" value="TreeGrafter"/>
</dbReference>
<dbReference type="GO" id="GO:0000775">
    <property type="term" value="C:chromosome, centromeric region"/>
    <property type="evidence" value="ECO:0007669"/>
    <property type="project" value="UniProtKB-SubCell"/>
</dbReference>
<dbReference type="GO" id="GO:0000070">
    <property type="term" value="P:mitotic sister chromatid segregation"/>
    <property type="evidence" value="ECO:0007669"/>
    <property type="project" value="TreeGrafter"/>
</dbReference>
<comment type="similarity">
    <text evidence="3">Belongs to the borealin family.</text>
</comment>
<keyword evidence="4" id="KW-0158">Chromosome</keyword>
<reference evidence="12 13" key="1">
    <citation type="journal article" date="2018" name="IMA Fungus">
        <title>IMA Genome-F 9: Draft genome sequence of Annulohypoxylon stygium, Aspergillus mulundensis, Berkeleyomyces basicola (syn. Thielaviopsis basicola), Ceratocystis smalleyi, two Cercospora beticola strains, Coleophoma cylindrospora, Fusarium fracticaudum, Phialophora cf. hyalina, and Morchella septimelata.</title>
        <authorList>
            <person name="Wingfield B.D."/>
            <person name="Bills G.F."/>
            <person name="Dong Y."/>
            <person name="Huang W."/>
            <person name="Nel W.J."/>
            <person name="Swalarsk-Parry B.S."/>
            <person name="Vaghefi N."/>
            <person name="Wilken P.M."/>
            <person name="An Z."/>
            <person name="de Beer Z.W."/>
            <person name="De Vos L."/>
            <person name="Chen L."/>
            <person name="Duong T.A."/>
            <person name="Gao Y."/>
            <person name="Hammerbacher A."/>
            <person name="Kikkert J.R."/>
            <person name="Li Y."/>
            <person name="Li H."/>
            <person name="Li K."/>
            <person name="Li Q."/>
            <person name="Liu X."/>
            <person name="Ma X."/>
            <person name="Naidoo K."/>
            <person name="Pethybridge S.J."/>
            <person name="Sun J."/>
            <person name="Steenkamp E.T."/>
            <person name="van der Nest M.A."/>
            <person name="van Wyk S."/>
            <person name="Wingfield M.J."/>
            <person name="Xiong C."/>
            <person name="Yue Q."/>
            <person name="Zhang X."/>
        </authorList>
    </citation>
    <scope>NUCLEOTIDE SEQUENCE [LARGE SCALE GENOMIC DNA]</scope>
    <source>
        <strain evidence="12 13">BP5796</strain>
    </source>
</reference>
<evidence type="ECO:0000259" key="11">
    <source>
        <dbReference type="Pfam" id="PF10444"/>
    </source>
</evidence>
<dbReference type="GO" id="GO:0032133">
    <property type="term" value="C:chromosome passenger complex"/>
    <property type="evidence" value="ECO:0007669"/>
    <property type="project" value="TreeGrafter"/>
</dbReference>
<feature type="compositionally biased region" description="Low complexity" evidence="10">
    <location>
        <begin position="290"/>
        <end position="302"/>
    </location>
</feature>
<dbReference type="InterPro" id="IPR018867">
    <property type="entry name" value="Cell_div_borealin"/>
</dbReference>
<keyword evidence="13" id="KW-1185">Reference proteome</keyword>
<accession>A0A3D8QF35</accession>
<evidence type="ECO:0000313" key="12">
    <source>
        <dbReference type="EMBL" id="RDW60268.1"/>
    </source>
</evidence>
<feature type="region of interest" description="Disordered" evidence="10">
    <location>
        <begin position="267"/>
        <end position="369"/>
    </location>
</feature>
<dbReference type="AlphaFoldDB" id="A0A3D8QF35"/>
<feature type="compositionally biased region" description="Low complexity" evidence="10">
    <location>
        <begin position="346"/>
        <end position="361"/>
    </location>
</feature>
<protein>
    <recommendedName>
        <fullName evidence="11">Borealin N-terminal domain-containing protein</fullName>
    </recommendedName>
</protein>
<feature type="region of interest" description="Disordered" evidence="10">
    <location>
        <begin position="124"/>
        <end position="241"/>
    </location>
</feature>
<proteinExistence type="inferred from homology"/>
<keyword evidence="8" id="KW-0131">Cell cycle</keyword>
<dbReference type="Pfam" id="PF10444">
    <property type="entry name" value="Nbl1_Borealin_N"/>
    <property type="match status" value="1"/>
</dbReference>
<dbReference type="PANTHER" id="PTHR16040:SF7">
    <property type="entry name" value="AUSTRALIN, ISOFORM A-RELATED"/>
    <property type="match status" value="1"/>
</dbReference>
<gene>
    <name evidence="12" type="ORF">BP5796_11874</name>
</gene>
<evidence type="ECO:0000256" key="8">
    <source>
        <dbReference type="ARBA" id="ARBA00023306"/>
    </source>
</evidence>
<evidence type="ECO:0000256" key="9">
    <source>
        <dbReference type="ARBA" id="ARBA00023328"/>
    </source>
</evidence>
<dbReference type="GO" id="GO:0005634">
    <property type="term" value="C:nucleus"/>
    <property type="evidence" value="ECO:0007669"/>
    <property type="project" value="UniProtKB-SubCell"/>
</dbReference>
<keyword evidence="6" id="KW-0498">Mitosis</keyword>
<keyword evidence="7" id="KW-0539">Nucleus</keyword>
<organism evidence="12 13">
    <name type="scientific">Coleophoma crateriformis</name>
    <dbReference type="NCBI Taxonomy" id="565419"/>
    <lineage>
        <taxon>Eukaryota</taxon>
        <taxon>Fungi</taxon>
        <taxon>Dikarya</taxon>
        <taxon>Ascomycota</taxon>
        <taxon>Pezizomycotina</taxon>
        <taxon>Leotiomycetes</taxon>
        <taxon>Helotiales</taxon>
        <taxon>Dermateaceae</taxon>
        <taxon>Coleophoma</taxon>
    </lineage>
</organism>
<evidence type="ECO:0000313" key="13">
    <source>
        <dbReference type="Proteomes" id="UP000256328"/>
    </source>
</evidence>
<dbReference type="EMBL" id="PDLN01000019">
    <property type="protein sequence ID" value="RDW60268.1"/>
    <property type="molecule type" value="Genomic_DNA"/>
</dbReference>
<sequence length="369" mass="39780">MAPTRQKKRKSTESAMSIDMPNFPAPSTQSISATARSPVQTPGHSSSPARRQKMGISLSQKQQLVDNLQQEVTERARRLRQQYSAQAQDLRNRIERRVTRIPMHLRRANMGELLRKYNELASSSVVASSSPPKSLIAASRSSPYKNVLQESRGSRQSPAPLHRPAKRHSDEISSTTDKENEDVGNPKKRPRGIVVPPRTHSRVDRHEPQILSPKSSNTQPPTSPIRPGLSKNPSNRPVSPFKATAHAAAGGAAVMLTNMVEKAKSTRAAASRKVTDTITHGGTAGRAKKAAAANAQTAPAQRVGRGKRQSDSSETSTGTMIVRKAAPPLKKAPTKRTVMGTIKGMSGPASKKAAPAAKAGGTRVLRKRN</sequence>
<dbReference type="OrthoDB" id="2392550at2759"/>
<evidence type="ECO:0000256" key="2">
    <source>
        <dbReference type="ARBA" id="ARBA00004584"/>
    </source>
</evidence>
<evidence type="ECO:0000256" key="7">
    <source>
        <dbReference type="ARBA" id="ARBA00023242"/>
    </source>
</evidence>
<name>A0A3D8QF35_9HELO</name>
<comment type="subcellular location">
    <subcellularLocation>
        <location evidence="2">Chromosome</location>
        <location evidence="2">Centromere</location>
    </subcellularLocation>
    <subcellularLocation>
        <location evidence="1">Nucleus</location>
    </subcellularLocation>
</comment>
<feature type="compositionally biased region" description="Polar residues" evidence="10">
    <location>
        <begin position="25"/>
        <end position="49"/>
    </location>
</feature>
<feature type="compositionally biased region" description="Basic residues" evidence="10">
    <location>
        <begin position="1"/>
        <end position="10"/>
    </location>
</feature>
<keyword evidence="9" id="KW-0137">Centromere</keyword>
<evidence type="ECO:0000256" key="1">
    <source>
        <dbReference type="ARBA" id="ARBA00004123"/>
    </source>
</evidence>
<comment type="caution">
    <text evidence="12">The sequence shown here is derived from an EMBL/GenBank/DDBJ whole genome shotgun (WGS) entry which is preliminary data.</text>
</comment>
<dbReference type="Proteomes" id="UP000256328">
    <property type="component" value="Unassembled WGS sequence"/>
</dbReference>
<evidence type="ECO:0000256" key="4">
    <source>
        <dbReference type="ARBA" id="ARBA00022454"/>
    </source>
</evidence>
<evidence type="ECO:0000256" key="6">
    <source>
        <dbReference type="ARBA" id="ARBA00022776"/>
    </source>
</evidence>
<feature type="domain" description="Borealin N-terminal" evidence="11">
    <location>
        <begin position="60"/>
        <end position="115"/>
    </location>
</feature>
<dbReference type="PANTHER" id="PTHR16040">
    <property type="entry name" value="AUSTRALIN, ISOFORM A-RELATED"/>
    <property type="match status" value="1"/>
</dbReference>
<evidence type="ECO:0000256" key="3">
    <source>
        <dbReference type="ARBA" id="ARBA00009914"/>
    </source>
</evidence>
<feature type="compositionally biased region" description="Polar residues" evidence="10">
    <location>
        <begin position="139"/>
        <end position="157"/>
    </location>
</feature>
<dbReference type="InterPro" id="IPR018851">
    <property type="entry name" value="Borealin_N"/>
</dbReference>
<feature type="region of interest" description="Disordered" evidence="10">
    <location>
        <begin position="1"/>
        <end position="63"/>
    </location>
</feature>
<dbReference type="GO" id="GO:0051301">
    <property type="term" value="P:cell division"/>
    <property type="evidence" value="ECO:0007669"/>
    <property type="project" value="UniProtKB-KW"/>
</dbReference>
<evidence type="ECO:0000256" key="5">
    <source>
        <dbReference type="ARBA" id="ARBA00022618"/>
    </source>
</evidence>
<keyword evidence="5" id="KW-0132">Cell division</keyword>
<evidence type="ECO:0000256" key="10">
    <source>
        <dbReference type="SAM" id="MobiDB-lite"/>
    </source>
</evidence>